<dbReference type="Pfam" id="PF13408">
    <property type="entry name" value="Zn_ribbon_recom"/>
    <property type="match status" value="1"/>
</dbReference>
<dbReference type="Proteomes" id="UP001299970">
    <property type="component" value="Unassembled WGS sequence"/>
</dbReference>
<gene>
    <name evidence="2" type="ORF">MMF94_05675</name>
</gene>
<name>A0ABS9T9E7_9PSEU</name>
<comment type="caution">
    <text evidence="2">The sequence shown here is derived from an EMBL/GenBank/DDBJ whole genome shotgun (WGS) entry which is preliminary data.</text>
</comment>
<dbReference type="EMBL" id="JAKXMK010000004">
    <property type="protein sequence ID" value="MCH6165166.1"/>
    <property type="molecule type" value="Genomic_DNA"/>
</dbReference>
<dbReference type="InterPro" id="IPR011109">
    <property type="entry name" value="DNA_bind_recombinase_dom"/>
</dbReference>
<protein>
    <submittedName>
        <fullName evidence="2">Recombinase family protein</fullName>
    </submittedName>
</protein>
<reference evidence="2 3" key="1">
    <citation type="submission" date="2022-03" db="EMBL/GenBank/DDBJ databases">
        <title>Pseudonocardia alaer sp. nov., a novel actinomycete isolated from reed forest soil.</title>
        <authorList>
            <person name="Wang L."/>
        </authorList>
    </citation>
    <scope>NUCLEOTIDE SEQUENCE [LARGE SCALE GENOMIC DNA]</scope>
    <source>
        <strain evidence="2 3">Y-16303</strain>
    </source>
</reference>
<dbReference type="SMART" id="SM00857">
    <property type="entry name" value="Resolvase"/>
    <property type="match status" value="1"/>
</dbReference>
<organism evidence="2 3">
    <name type="scientific">Pseudonocardia alaniniphila</name>
    <dbReference type="NCBI Taxonomy" id="75291"/>
    <lineage>
        <taxon>Bacteria</taxon>
        <taxon>Bacillati</taxon>
        <taxon>Actinomycetota</taxon>
        <taxon>Actinomycetes</taxon>
        <taxon>Pseudonocardiales</taxon>
        <taxon>Pseudonocardiaceae</taxon>
        <taxon>Pseudonocardia</taxon>
    </lineage>
</organism>
<sequence>MVDDMAADISRDPWATLDGLLGVEPAAPVEEGIGRLAFYGRCSTEDNQDPETSLGWQLGNARKFVEPLGGTIVAEFFDVGQSRSVPWERRHEASRLLAQLKRSDRGWDAIVVGEGTRCWFGNQFSLIAPRFAAYGVDLWVPEVGGRFDDRNPSHKMLMSVLGGMSESERQHVQARVRAAMDAQVVNEGRHQGGRAPYGYVVADGGPHPNPRKAAEGFRLRVLEVDEASADVVRRIFREYLEGSGDRAIAGGLNRDDVPCPSVRRPDQNRHRLADGWQGSTVRAILENPRYTGYAVFGRWSRNEELSDPDDVAAGHVVRFRRSSPDQVVRSRVPAHPAIVSVETFTEVQLMRRTKAAGGLEARRTLERGPRPTKRTYCLRGRVRCGYCRRRMEGTPRGERIYYRCAARSIVPGSPILETHPKNVYLPEAPVLEPINTWIGSVFDPARRDETVRRLLGVAPDQADDARTADAERAVAEAETKLRRLQAAIEAGADPAALIDPLNRAQEQLTAARLRCEQAPALHRLGRAEVEAMLDYLGDVGAALSRARPERMAELYASLGLELLFHPEEGALDVTIQPRRGSERVRGGT</sequence>
<proteinExistence type="predicted"/>
<dbReference type="Gene3D" id="3.40.50.1390">
    <property type="entry name" value="Resolvase, N-terminal catalytic domain"/>
    <property type="match status" value="1"/>
</dbReference>
<dbReference type="PANTHER" id="PTHR30461">
    <property type="entry name" value="DNA-INVERTASE FROM LAMBDOID PROPHAGE"/>
    <property type="match status" value="1"/>
</dbReference>
<evidence type="ECO:0000259" key="1">
    <source>
        <dbReference type="PROSITE" id="PS51737"/>
    </source>
</evidence>
<accession>A0ABS9T9E7</accession>
<dbReference type="PROSITE" id="PS51737">
    <property type="entry name" value="RECOMBINASE_DNA_BIND"/>
    <property type="match status" value="1"/>
</dbReference>
<dbReference type="Gene3D" id="3.90.1750.20">
    <property type="entry name" value="Putative Large Serine Recombinase, Chain B, Domain 2"/>
    <property type="match status" value="1"/>
</dbReference>
<dbReference type="PANTHER" id="PTHR30461:SF23">
    <property type="entry name" value="DNA RECOMBINASE-RELATED"/>
    <property type="match status" value="1"/>
</dbReference>
<evidence type="ECO:0000313" key="2">
    <source>
        <dbReference type="EMBL" id="MCH6165166.1"/>
    </source>
</evidence>
<keyword evidence="3" id="KW-1185">Reference proteome</keyword>
<dbReference type="InterPro" id="IPR050639">
    <property type="entry name" value="SSR_resolvase"/>
</dbReference>
<dbReference type="InterPro" id="IPR025827">
    <property type="entry name" value="Zn_ribbon_recom_dom"/>
</dbReference>
<dbReference type="Pfam" id="PF00239">
    <property type="entry name" value="Resolvase"/>
    <property type="match status" value="1"/>
</dbReference>
<dbReference type="RefSeq" id="WP_241035198.1">
    <property type="nucleotide sequence ID" value="NZ_BAAAJF010000018.1"/>
</dbReference>
<dbReference type="SUPFAM" id="SSF53041">
    <property type="entry name" value="Resolvase-like"/>
    <property type="match status" value="1"/>
</dbReference>
<dbReference type="InterPro" id="IPR036162">
    <property type="entry name" value="Resolvase-like_N_sf"/>
</dbReference>
<feature type="domain" description="Recombinase" evidence="1">
    <location>
        <begin position="196"/>
        <end position="359"/>
    </location>
</feature>
<dbReference type="InterPro" id="IPR038109">
    <property type="entry name" value="DNA_bind_recomb_sf"/>
</dbReference>
<evidence type="ECO:0000313" key="3">
    <source>
        <dbReference type="Proteomes" id="UP001299970"/>
    </source>
</evidence>
<dbReference type="InterPro" id="IPR006119">
    <property type="entry name" value="Resolv_N"/>
</dbReference>
<dbReference type="Pfam" id="PF07508">
    <property type="entry name" value="Recombinase"/>
    <property type="match status" value="1"/>
</dbReference>